<dbReference type="EMBL" id="CP026095">
    <property type="protein sequence ID" value="AZV45653.1"/>
    <property type="molecule type" value="Genomic_DNA"/>
</dbReference>
<protein>
    <submittedName>
        <fullName evidence="1">Uncharacterized protein</fullName>
    </submittedName>
</protein>
<accession>A0A3T0KZF2</accession>
<name>A0A3T0KZF2_9BACI</name>
<gene>
    <name evidence="1" type="ORF">BAOM_5128</name>
</gene>
<evidence type="ECO:0000313" key="2">
    <source>
        <dbReference type="Proteomes" id="UP000283095"/>
    </source>
</evidence>
<dbReference type="AlphaFoldDB" id="A0A3T0KZF2"/>
<sequence length="41" mass="4972">MIYNGEERLKRLTGQIGVKRKIQRMRLTFTIPHLYNHKDCL</sequence>
<proteinExistence type="predicted"/>
<reference evidence="1 2" key="1">
    <citation type="submission" date="2018-01" db="EMBL/GenBank/DDBJ databases">
        <title>Bacillus asahii Genome sequencing and assembly.</title>
        <authorList>
            <person name="Jiang H."/>
            <person name="Feng Y."/>
            <person name="Zhao F."/>
            <person name="Lin X."/>
        </authorList>
    </citation>
    <scope>NUCLEOTIDE SEQUENCE [LARGE SCALE GENOMIC DNA]</scope>
    <source>
        <strain evidence="1 2">OM18</strain>
    </source>
</reference>
<dbReference type="Proteomes" id="UP000283095">
    <property type="component" value="Chromosome"/>
</dbReference>
<evidence type="ECO:0000313" key="1">
    <source>
        <dbReference type="EMBL" id="AZV45653.1"/>
    </source>
</evidence>
<organism evidence="1 2">
    <name type="scientific">Peribacillus asahii</name>
    <dbReference type="NCBI Taxonomy" id="228899"/>
    <lineage>
        <taxon>Bacteria</taxon>
        <taxon>Bacillati</taxon>
        <taxon>Bacillota</taxon>
        <taxon>Bacilli</taxon>
        <taxon>Bacillales</taxon>
        <taxon>Bacillaceae</taxon>
        <taxon>Peribacillus</taxon>
    </lineage>
</organism>
<dbReference type="KEGG" id="pasa:BAOM_5128"/>